<keyword evidence="1" id="KW-0255">Endonuclease</keyword>
<feature type="compositionally biased region" description="Basic residues" evidence="2">
    <location>
        <begin position="38"/>
        <end position="52"/>
    </location>
</feature>
<dbReference type="AlphaFoldDB" id="A0A4R1BHP3"/>
<protein>
    <submittedName>
        <fullName evidence="4">MBL fold metallo-hydrolase</fullName>
    </submittedName>
</protein>
<dbReference type="InterPro" id="IPR036866">
    <property type="entry name" value="RibonucZ/Hydroxyglut_hydro"/>
</dbReference>
<dbReference type="SMART" id="SM00849">
    <property type="entry name" value="Lactamase_B"/>
    <property type="match status" value="1"/>
</dbReference>
<keyword evidence="4" id="KW-0378">Hydrolase</keyword>
<sequence>MQAPPAVHAAAGGCRTRPGELGPPQPPLPLPVSERAHGAGRARSGAHRRARRRPDDEAGRGAASGGHGAHPRVSRRTLGNGCRGRAPAGTRRAALGVIRERRQDLEITVVGSGTVLPELERRQSCVVVETASETLVFDLGSGAVRGMLRAGIDPFSVDRIFFTHFHPDHTVDVVPLLFAIKYAAREPRDRKLVISGPEPFHRFWAALTNVWGEWMVGDYPMPTVQLPLACRVPVETPDCQIFWAKTEHRPESIGYRLEAAGKTFVYTGDTAYGESVVALARNADTLLIECGAPAGGEVPGHLTPEGVARIASESGARRVVITHFPAFLQTDLAAEVRAAGYEGEILTAEDGTKFSP</sequence>
<keyword evidence="5" id="KW-1185">Reference proteome</keyword>
<evidence type="ECO:0000313" key="5">
    <source>
        <dbReference type="Proteomes" id="UP000295244"/>
    </source>
</evidence>
<dbReference type="Gene3D" id="3.60.15.10">
    <property type="entry name" value="Ribonuclease Z/Hydroxyacylglutathione hydrolase-like"/>
    <property type="match status" value="1"/>
</dbReference>
<dbReference type="GO" id="GO:0042781">
    <property type="term" value="F:3'-tRNA processing endoribonuclease activity"/>
    <property type="evidence" value="ECO:0007669"/>
    <property type="project" value="TreeGrafter"/>
</dbReference>
<evidence type="ECO:0000256" key="2">
    <source>
        <dbReference type="SAM" id="MobiDB-lite"/>
    </source>
</evidence>
<dbReference type="PANTHER" id="PTHR46018">
    <property type="entry name" value="ZINC PHOSPHODIESTERASE ELAC PROTEIN 1"/>
    <property type="match status" value="1"/>
</dbReference>
<dbReference type="CDD" id="cd16272">
    <property type="entry name" value="RNaseZ_MBL-fold"/>
    <property type="match status" value="1"/>
</dbReference>
<dbReference type="InterPro" id="IPR001279">
    <property type="entry name" value="Metallo-B-lactamas"/>
</dbReference>
<feature type="region of interest" description="Disordered" evidence="2">
    <location>
        <begin position="1"/>
        <end position="90"/>
    </location>
</feature>
<proteinExistence type="predicted"/>
<feature type="domain" description="Metallo-beta-lactamase" evidence="3">
    <location>
        <begin position="122"/>
        <end position="323"/>
    </location>
</feature>
<comment type="caution">
    <text evidence="4">The sequence shown here is derived from an EMBL/GenBank/DDBJ whole genome shotgun (WGS) entry which is preliminary data.</text>
</comment>
<evidence type="ECO:0000313" key="4">
    <source>
        <dbReference type="EMBL" id="TCJ16805.1"/>
    </source>
</evidence>
<dbReference type="PANTHER" id="PTHR46018:SF2">
    <property type="entry name" value="ZINC PHOSPHODIESTERASE ELAC PROTEIN 1"/>
    <property type="match status" value="1"/>
</dbReference>
<dbReference type="EMBL" id="SKBU01000015">
    <property type="protein sequence ID" value="TCJ16805.1"/>
    <property type="molecule type" value="Genomic_DNA"/>
</dbReference>
<reference evidence="4 5" key="1">
    <citation type="submission" date="2019-03" db="EMBL/GenBank/DDBJ databases">
        <title>Whole genome sequence of a novel Rubrobacter taiwanensis strain, isolated from Yellowstone National Park.</title>
        <authorList>
            <person name="Freed S."/>
            <person name="Ramaley R.F."/>
            <person name="Kyndt J.A."/>
        </authorList>
    </citation>
    <scope>NUCLEOTIDE SEQUENCE [LARGE SCALE GENOMIC DNA]</scope>
    <source>
        <strain evidence="4 5">Yellowstone</strain>
    </source>
</reference>
<gene>
    <name evidence="4" type="ORF">E0L93_08775</name>
</gene>
<dbReference type="Pfam" id="PF12706">
    <property type="entry name" value="Lactamase_B_2"/>
    <property type="match status" value="1"/>
</dbReference>
<dbReference type="OrthoDB" id="9800940at2"/>
<organism evidence="4 5">
    <name type="scientific">Rubrobacter taiwanensis</name>
    <dbReference type="NCBI Taxonomy" id="185139"/>
    <lineage>
        <taxon>Bacteria</taxon>
        <taxon>Bacillati</taxon>
        <taxon>Actinomycetota</taxon>
        <taxon>Rubrobacteria</taxon>
        <taxon>Rubrobacterales</taxon>
        <taxon>Rubrobacteraceae</taxon>
        <taxon>Rubrobacter</taxon>
    </lineage>
</organism>
<keyword evidence="1" id="KW-0540">Nuclease</keyword>
<accession>A0A4R1BHP3</accession>
<name>A0A4R1BHP3_9ACTN</name>
<dbReference type="Proteomes" id="UP000295244">
    <property type="component" value="Unassembled WGS sequence"/>
</dbReference>
<feature type="compositionally biased region" description="Pro residues" evidence="2">
    <location>
        <begin position="21"/>
        <end position="30"/>
    </location>
</feature>
<evidence type="ECO:0000259" key="3">
    <source>
        <dbReference type="SMART" id="SM00849"/>
    </source>
</evidence>
<evidence type="ECO:0000256" key="1">
    <source>
        <dbReference type="ARBA" id="ARBA00022759"/>
    </source>
</evidence>
<dbReference type="SUPFAM" id="SSF56281">
    <property type="entry name" value="Metallo-hydrolase/oxidoreductase"/>
    <property type="match status" value="1"/>
</dbReference>